<dbReference type="Gene3D" id="2.40.30.170">
    <property type="match status" value="1"/>
</dbReference>
<evidence type="ECO:0000256" key="2">
    <source>
        <dbReference type="SAM" id="Phobius"/>
    </source>
</evidence>
<dbReference type="Pfam" id="PF26002">
    <property type="entry name" value="Beta-barrel_AprE"/>
    <property type="match status" value="1"/>
</dbReference>
<dbReference type="PANTHER" id="PTHR30386:SF28">
    <property type="entry name" value="EXPORTED PROTEIN"/>
    <property type="match status" value="1"/>
</dbReference>
<feature type="domain" description="CusB-like barrel-sandwich hybrid" evidence="3">
    <location>
        <begin position="69"/>
        <end position="292"/>
    </location>
</feature>
<dbReference type="InterPro" id="IPR058790">
    <property type="entry name" value="BSH_CusB"/>
</dbReference>
<keyword evidence="2" id="KW-0472">Membrane</keyword>
<comment type="caution">
    <text evidence="5">The sequence shown here is derived from an EMBL/GenBank/DDBJ whole genome shotgun (WGS) entry which is preliminary data.</text>
</comment>
<evidence type="ECO:0000256" key="1">
    <source>
        <dbReference type="SAM" id="Coils"/>
    </source>
</evidence>
<dbReference type="InterPro" id="IPR058982">
    <property type="entry name" value="Beta-barrel_AprE"/>
</dbReference>
<dbReference type="Gene3D" id="2.40.50.100">
    <property type="match status" value="1"/>
</dbReference>
<reference evidence="5" key="1">
    <citation type="journal article" date="2014" name="Int. J. Syst. Evol. Microbiol.">
        <title>Complete genome sequence of Corynebacterium casei LMG S-19264T (=DSM 44701T), isolated from a smear-ripened cheese.</title>
        <authorList>
            <consortium name="US DOE Joint Genome Institute (JGI-PGF)"/>
            <person name="Walter F."/>
            <person name="Albersmeier A."/>
            <person name="Kalinowski J."/>
            <person name="Ruckert C."/>
        </authorList>
    </citation>
    <scope>NUCLEOTIDE SEQUENCE</scope>
    <source>
        <strain evidence="5">KCTC 23077</strain>
    </source>
</reference>
<dbReference type="EMBL" id="BMYD01000001">
    <property type="protein sequence ID" value="GHA74990.1"/>
    <property type="molecule type" value="Genomic_DNA"/>
</dbReference>
<sequence length="419" mass="45320">MSQLFRKEALEAKRTSWLGGISLAQPVRFWVLTSAAVTVALAVGLFLVLATYTRRSRVVGQLVPSHGLATVLAPATGVVSRLHVPEGGTVTAGEVLAVITVPRATVAGGDTASALEERLQRRQAGLQDGQNAQKQLLSAQETGLASQLATAQWELTQIKAEIATREEQVRLANETLGRLRQLQADEYVSVLQVKQQESSALEQVSAMQALQRQAIETRRTIVQLQQAMQELPGQRQAAAALFQRDLATLEQERLETEARGALTINAPVAGVVATLLAKPGQSIQAGQPLLTVLPDDSKLEADLLVPSRAIGFVAPNDRVLLRYQAYPYQKFGHHLGRVVRISRSALSPSESTTLLGAQAGEPFYRVTVALAQQTVTAYGTQESLRPGMLLDADILGERRRLVEWIFEPLYSLSGMVGDG</sequence>
<reference evidence="5" key="2">
    <citation type="submission" date="2020-09" db="EMBL/GenBank/DDBJ databases">
        <authorList>
            <person name="Sun Q."/>
            <person name="Kim S."/>
        </authorList>
    </citation>
    <scope>NUCLEOTIDE SEQUENCE</scope>
    <source>
        <strain evidence="5">KCTC 23077</strain>
    </source>
</reference>
<dbReference type="AlphaFoldDB" id="A0A918SXV1"/>
<feature type="domain" description="AprE-like beta-barrel" evidence="4">
    <location>
        <begin position="301"/>
        <end position="395"/>
    </location>
</feature>
<keyword evidence="1" id="KW-0175">Coiled coil</keyword>
<dbReference type="InterPro" id="IPR050739">
    <property type="entry name" value="MFP"/>
</dbReference>
<keyword evidence="2" id="KW-1133">Transmembrane helix</keyword>
<keyword evidence="6" id="KW-1185">Reference proteome</keyword>
<evidence type="ECO:0000259" key="3">
    <source>
        <dbReference type="Pfam" id="PF25919"/>
    </source>
</evidence>
<dbReference type="RefSeq" id="WP_189453911.1">
    <property type="nucleotide sequence ID" value="NZ_BMYD01000001.1"/>
</dbReference>
<protein>
    <submittedName>
        <fullName evidence="5">Secretion protein</fullName>
    </submittedName>
</protein>
<keyword evidence="2" id="KW-0812">Transmembrane</keyword>
<dbReference type="PRINTS" id="PR01490">
    <property type="entry name" value="RTXTOXIND"/>
</dbReference>
<dbReference type="InterPro" id="IPR011053">
    <property type="entry name" value="Single_hybrid_motif"/>
</dbReference>
<feature type="coiled-coil region" evidence="1">
    <location>
        <begin position="207"/>
        <end position="259"/>
    </location>
</feature>
<evidence type="ECO:0000313" key="5">
    <source>
        <dbReference type="EMBL" id="GHA74990.1"/>
    </source>
</evidence>
<proteinExistence type="predicted"/>
<dbReference type="Pfam" id="PF25919">
    <property type="entry name" value="BSH_CusB"/>
    <property type="match status" value="1"/>
</dbReference>
<gene>
    <name evidence="5" type="ORF">GCM10007067_10080</name>
</gene>
<dbReference type="Proteomes" id="UP000646426">
    <property type="component" value="Unassembled WGS sequence"/>
</dbReference>
<dbReference type="SUPFAM" id="SSF51230">
    <property type="entry name" value="Single hybrid motif"/>
    <property type="match status" value="1"/>
</dbReference>
<organism evidence="5 6">
    <name type="scientific">Cognatilysobacter bugurensis</name>
    <dbReference type="NCBI Taxonomy" id="543356"/>
    <lineage>
        <taxon>Bacteria</taxon>
        <taxon>Pseudomonadati</taxon>
        <taxon>Pseudomonadota</taxon>
        <taxon>Gammaproteobacteria</taxon>
        <taxon>Lysobacterales</taxon>
        <taxon>Lysobacteraceae</taxon>
        <taxon>Cognatilysobacter</taxon>
    </lineage>
</organism>
<dbReference type="PANTHER" id="PTHR30386">
    <property type="entry name" value="MEMBRANE FUSION SUBUNIT OF EMRAB-TOLC MULTIDRUG EFFLUX PUMP"/>
    <property type="match status" value="1"/>
</dbReference>
<evidence type="ECO:0000259" key="4">
    <source>
        <dbReference type="Pfam" id="PF26002"/>
    </source>
</evidence>
<accession>A0A918SXV1</accession>
<feature type="transmembrane region" description="Helical" evidence="2">
    <location>
        <begin position="29"/>
        <end position="52"/>
    </location>
</feature>
<name>A0A918SXV1_9GAMM</name>
<evidence type="ECO:0000313" key="6">
    <source>
        <dbReference type="Proteomes" id="UP000646426"/>
    </source>
</evidence>